<dbReference type="InterPro" id="IPR036396">
    <property type="entry name" value="Cyt_P450_sf"/>
</dbReference>
<dbReference type="PRINTS" id="PR00385">
    <property type="entry name" value="P450"/>
</dbReference>
<dbReference type="FunFam" id="1.10.630.10:FF:000036">
    <property type="entry name" value="CYtochrome P450 family"/>
    <property type="match status" value="1"/>
</dbReference>
<evidence type="ECO:0000256" key="10">
    <source>
        <dbReference type="SAM" id="SignalP"/>
    </source>
</evidence>
<dbReference type="FunCoup" id="A0A2J7QMK5">
    <property type="interactions" value="17"/>
</dbReference>
<comment type="caution">
    <text evidence="11">The sequence shown here is derived from an EMBL/GenBank/DDBJ whole genome shotgun (WGS) entry which is preliminary data.</text>
</comment>
<feature type="signal peptide" evidence="10">
    <location>
        <begin position="1"/>
        <end position="16"/>
    </location>
</feature>
<evidence type="ECO:0000256" key="5">
    <source>
        <dbReference type="ARBA" id="ARBA00023002"/>
    </source>
</evidence>
<evidence type="ECO:0000256" key="8">
    <source>
        <dbReference type="PIRSR" id="PIRSR602401-1"/>
    </source>
</evidence>
<dbReference type="GO" id="GO:0006805">
    <property type="term" value="P:xenobiotic metabolic process"/>
    <property type="evidence" value="ECO:0007669"/>
    <property type="project" value="TreeGrafter"/>
</dbReference>
<dbReference type="PROSITE" id="PS00086">
    <property type="entry name" value="CYTOCHROME_P450"/>
    <property type="match status" value="1"/>
</dbReference>
<keyword evidence="7 9" id="KW-0503">Monooxygenase</keyword>
<keyword evidence="3 8" id="KW-0349">Heme</keyword>
<dbReference type="InterPro" id="IPR017972">
    <property type="entry name" value="Cyt_P450_CS"/>
</dbReference>
<keyword evidence="4 8" id="KW-0479">Metal-binding</keyword>
<proteinExistence type="inferred from homology"/>
<dbReference type="Pfam" id="PF00067">
    <property type="entry name" value="p450"/>
    <property type="match status" value="1"/>
</dbReference>
<gene>
    <name evidence="11" type="ORF">B7P43_G09527</name>
</gene>
<evidence type="ECO:0000256" key="4">
    <source>
        <dbReference type="ARBA" id="ARBA00022723"/>
    </source>
</evidence>
<evidence type="ECO:0000256" key="1">
    <source>
        <dbReference type="ARBA" id="ARBA00001971"/>
    </source>
</evidence>
<protein>
    <submittedName>
        <fullName evidence="11">Methyl farnesoate epoxidase</fullName>
    </submittedName>
</protein>
<dbReference type="PANTHER" id="PTHR24300:SF376">
    <property type="entry name" value="CYTOCHROME P450 15A1"/>
    <property type="match status" value="1"/>
</dbReference>
<dbReference type="AlphaFoldDB" id="A0A2J7QMK5"/>
<dbReference type="GO" id="GO:0005506">
    <property type="term" value="F:iron ion binding"/>
    <property type="evidence" value="ECO:0007669"/>
    <property type="project" value="InterPro"/>
</dbReference>
<evidence type="ECO:0000256" key="7">
    <source>
        <dbReference type="ARBA" id="ARBA00023033"/>
    </source>
</evidence>
<evidence type="ECO:0000256" key="6">
    <source>
        <dbReference type="ARBA" id="ARBA00023004"/>
    </source>
</evidence>
<evidence type="ECO:0000256" key="3">
    <source>
        <dbReference type="ARBA" id="ARBA00022617"/>
    </source>
</evidence>
<dbReference type="Proteomes" id="UP000235965">
    <property type="component" value="Unassembled WGS sequence"/>
</dbReference>
<dbReference type="InterPro" id="IPR050182">
    <property type="entry name" value="Cytochrome_P450_fam2"/>
</dbReference>
<dbReference type="Gene3D" id="1.10.630.10">
    <property type="entry name" value="Cytochrome P450"/>
    <property type="match status" value="1"/>
</dbReference>
<dbReference type="PRINTS" id="PR00463">
    <property type="entry name" value="EP450I"/>
</dbReference>
<dbReference type="InterPro" id="IPR001128">
    <property type="entry name" value="Cyt_P450"/>
</dbReference>
<evidence type="ECO:0000313" key="12">
    <source>
        <dbReference type="Proteomes" id="UP000235965"/>
    </source>
</evidence>
<dbReference type="InterPro" id="IPR002401">
    <property type="entry name" value="Cyt_P450_E_grp-I"/>
</dbReference>
<dbReference type="GO" id="GO:0006082">
    <property type="term" value="P:organic acid metabolic process"/>
    <property type="evidence" value="ECO:0007669"/>
    <property type="project" value="TreeGrafter"/>
</dbReference>
<feature type="binding site" description="axial binding residue" evidence="8">
    <location>
        <position position="445"/>
    </location>
    <ligand>
        <name>heme</name>
        <dbReference type="ChEBI" id="CHEBI:30413"/>
    </ligand>
    <ligandPart>
        <name>Fe</name>
        <dbReference type="ChEBI" id="CHEBI:18248"/>
    </ligandPart>
</feature>
<name>A0A2J7QMK5_9NEOP</name>
<comment type="cofactor">
    <cofactor evidence="1 8">
        <name>heme</name>
        <dbReference type="ChEBI" id="CHEBI:30413"/>
    </cofactor>
</comment>
<sequence length="506" mass="57739">MWTLLLLAVTFVLAVASYIRRFGKPANFPPGPAWLPIVGSAPYLKKLCRELRYLHLAAAHMSEEYKSPVIGLKLGSEPTIVVLTHDAVQQVHTREEFEGRPYNFFIKLRSMGARRGITFTEGEIWHEQRSFAVRHLKQLGYGKQLMENMITKEVLDLLTTLRREGSGGRREISVGRYVTPCVLNVLWVLVTGSRFSSWDDPQLQHLMQLMSRRAKAFDMSGGALNQFPWLRFFAPEWSGYNIITRINAQLKEMIMGTINEHLKRYDPNVTSDLVDAYIHEMEARKNLGSSNFTYDQLMQICMDFFIAGAIPIGATLDFLVLMMLLHPDVQQKAQKEIDTVVGKDRLPQLSDKPQLPYLEAVLMELQRMYIVTPVTGPRRVTRDTILNGYNIPKDTTVLISLWSVHRDQKHWGDPDVFRPERFINKQGELIKDDWLLNFGVGKRRCLGEALGRSCVFLFSAGILQHFEILSVPGKDLPSSKPIPGITMSPPPYEVLLRPRTEQATKS</sequence>
<evidence type="ECO:0000256" key="2">
    <source>
        <dbReference type="ARBA" id="ARBA00010617"/>
    </source>
</evidence>
<organism evidence="11 12">
    <name type="scientific">Cryptotermes secundus</name>
    <dbReference type="NCBI Taxonomy" id="105785"/>
    <lineage>
        <taxon>Eukaryota</taxon>
        <taxon>Metazoa</taxon>
        <taxon>Ecdysozoa</taxon>
        <taxon>Arthropoda</taxon>
        <taxon>Hexapoda</taxon>
        <taxon>Insecta</taxon>
        <taxon>Pterygota</taxon>
        <taxon>Neoptera</taxon>
        <taxon>Polyneoptera</taxon>
        <taxon>Dictyoptera</taxon>
        <taxon>Blattodea</taxon>
        <taxon>Blattoidea</taxon>
        <taxon>Termitoidae</taxon>
        <taxon>Kalotermitidae</taxon>
        <taxon>Cryptotermitinae</taxon>
        <taxon>Cryptotermes</taxon>
    </lineage>
</organism>
<dbReference type="GO" id="GO:0016712">
    <property type="term" value="F:oxidoreductase activity, acting on paired donors, with incorporation or reduction of molecular oxygen, reduced flavin or flavoprotein as one donor, and incorporation of one atom of oxygen"/>
    <property type="evidence" value="ECO:0007669"/>
    <property type="project" value="TreeGrafter"/>
</dbReference>
<dbReference type="STRING" id="105785.A0A2J7QMK5"/>
<dbReference type="SUPFAM" id="SSF48264">
    <property type="entry name" value="Cytochrome P450"/>
    <property type="match status" value="1"/>
</dbReference>
<dbReference type="PANTHER" id="PTHR24300">
    <property type="entry name" value="CYTOCHROME P450 508A4-RELATED"/>
    <property type="match status" value="1"/>
</dbReference>
<keyword evidence="10" id="KW-0732">Signal</keyword>
<dbReference type="EMBL" id="NEVH01013204">
    <property type="protein sequence ID" value="PNF29824.1"/>
    <property type="molecule type" value="Genomic_DNA"/>
</dbReference>
<accession>A0A2J7QMK5</accession>
<evidence type="ECO:0000256" key="9">
    <source>
        <dbReference type="RuleBase" id="RU000461"/>
    </source>
</evidence>
<reference evidence="11 12" key="1">
    <citation type="submission" date="2017-12" db="EMBL/GenBank/DDBJ databases">
        <title>Hemimetabolous genomes reveal molecular basis of termite eusociality.</title>
        <authorList>
            <person name="Harrison M.C."/>
            <person name="Jongepier E."/>
            <person name="Robertson H.M."/>
            <person name="Arning N."/>
            <person name="Bitard-Feildel T."/>
            <person name="Chao H."/>
            <person name="Childers C.P."/>
            <person name="Dinh H."/>
            <person name="Doddapaneni H."/>
            <person name="Dugan S."/>
            <person name="Gowin J."/>
            <person name="Greiner C."/>
            <person name="Han Y."/>
            <person name="Hu H."/>
            <person name="Hughes D.S.T."/>
            <person name="Huylmans A.-K."/>
            <person name="Kemena C."/>
            <person name="Kremer L.P.M."/>
            <person name="Lee S.L."/>
            <person name="Lopez-Ezquerra A."/>
            <person name="Mallet L."/>
            <person name="Monroy-Kuhn J.M."/>
            <person name="Moser A."/>
            <person name="Murali S.C."/>
            <person name="Muzny D.M."/>
            <person name="Otani S."/>
            <person name="Piulachs M.-D."/>
            <person name="Poelchau M."/>
            <person name="Qu J."/>
            <person name="Schaub F."/>
            <person name="Wada-Katsumata A."/>
            <person name="Worley K.C."/>
            <person name="Xie Q."/>
            <person name="Ylla G."/>
            <person name="Poulsen M."/>
            <person name="Gibbs R.A."/>
            <person name="Schal C."/>
            <person name="Richards S."/>
            <person name="Belles X."/>
            <person name="Korb J."/>
            <person name="Bornberg-Bauer E."/>
        </authorList>
    </citation>
    <scope>NUCLEOTIDE SEQUENCE [LARGE SCALE GENOMIC DNA]</scope>
    <source>
        <tissue evidence="11">Whole body</tissue>
    </source>
</reference>
<comment type="similarity">
    <text evidence="2 9">Belongs to the cytochrome P450 family.</text>
</comment>
<dbReference type="GO" id="GO:0008395">
    <property type="term" value="F:steroid hydroxylase activity"/>
    <property type="evidence" value="ECO:0007669"/>
    <property type="project" value="TreeGrafter"/>
</dbReference>
<dbReference type="OrthoDB" id="3934656at2759"/>
<dbReference type="InParanoid" id="A0A2J7QMK5"/>
<evidence type="ECO:0000313" key="11">
    <source>
        <dbReference type="EMBL" id="PNF29824.1"/>
    </source>
</evidence>
<keyword evidence="12" id="KW-1185">Reference proteome</keyword>
<dbReference type="CDD" id="cd20651">
    <property type="entry name" value="CYP15A1-like"/>
    <property type="match status" value="1"/>
</dbReference>
<feature type="chain" id="PRO_5014392871" evidence="10">
    <location>
        <begin position="17"/>
        <end position="506"/>
    </location>
</feature>
<keyword evidence="6 8" id="KW-0408">Iron</keyword>
<dbReference type="GO" id="GO:0020037">
    <property type="term" value="F:heme binding"/>
    <property type="evidence" value="ECO:0007669"/>
    <property type="project" value="InterPro"/>
</dbReference>
<keyword evidence="5 9" id="KW-0560">Oxidoreductase</keyword>
<dbReference type="GO" id="GO:0005737">
    <property type="term" value="C:cytoplasm"/>
    <property type="evidence" value="ECO:0007669"/>
    <property type="project" value="TreeGrafter"/>
</dbReference>